<organism evidence="1">
    <name type="scientific">marine sediment metagenome</name>
    <dbReference type="NCBI Taxonomy" id="412755"/>
    <lineage>
        <taxon>unclassified sequences</taxon>
        <taxon>metagenomes</taxon>
        <taxon>ecological metagenomes</taxon>
    </lineage>
</organism>
<reference evidence="1" key="1">
    <citation type="journal article" date="2015" name="Nature">
        <title>Complex archaea that bridge the gap between prokaryotes and eukaryotes.</title>
        <authorList>
            <person name="Spang A."/>
            <person name="Saw J.H."/>
            <person name="Jorgensen S.L."/>
            <person name="Zaremba-Niedzwiedzka K."/>
            <person name="Martijn J."/>
            <person name="Lind A.E."/>
            <person name="van Eijk R."/>
            <person name="Schleper C."/>
            <person name="Guy L."/>
            <person name="Ettema T.J."/>
        </authorList>
    </citation>
    <scope>NUCLEOTIDE SEQUENCE</scope>
</reference>
<proteinExistence type="predicted"/>
<sequence length="109" mass="12899">MTDRTAFYSHIFKHLDRLKNGSSMYSSDSVQTNWHDAMEYLDGYGGAHENHGYEYITTLIREPKCGIGETGFTYREAYLLDELEDWKRICLDETEEEARLRAWHNERVL</sequence>
<protein>
    <submittedName>
        <fullName evidence="1">Uncharacterized protein</fullName>
    </submittedName>
</protein>
<dbReference type="EMBL" id="LAZR01061799">
    <property type="protein sequence ID" value="KKK62848.1"/>
    <property type="molecule type" value="Genomic_DNA"/>
</dbReference>
<dbReference type="AlphaFoldDB" id="A0A0F8X1S5"/>
<evidence type="ECO:0000313" key="1">
    <source>
        <dbReference type="EMBL" id="KKK62848.1"/>
    </source>
</evidence>
<comment type="caution">
    <text evidence="1">The sequence shown here is derived from an EMBL/GenBank/DDBJ whole genome shotgun (WGS) entry which is preliminary data.</text>
</comment>
<gene>
    <name evidence="1" type="ORF">LCGC14_3000230</name>
</gene>
<name>A0A0F8X1S5_9ZZZZ</name>
<accession>A0A0F8X1S5</accession>